<evidence type="ECO:0000256" key="2">
    <source>
        <dbReference type="ARBA" id="ARBA00022490"/>
    </source>
</evidence>
<evidence type="ECO:0000256" key="4">
    <source>
        <dbReference type="ARBA" id="ARBA00023212"/>
    </source>
</evidence>
<evidence type="ECO:0000313" key="7">
    <source>
        <dbReference type="EMBL" id="RKO98185.1"/>
    </source>
</evidence>
<evidence type="ECO:0000256" key="6">
    <source>
        <dbReference type="SAM" id="MobiDB-lite"/>
    </source>
</evidence>
<evidence type="ECO:0000256" key="5">
    <source>
        <dbReference type="ARBA" id="ARBA00023273"/>
    </source>
</evidence>
<organism evidence="7 8">
    <name type="scientific">Caulochytrium protostelioides</name>
    <dbReference type="NCBI Taxonomy" id="1555241"/>
    <lineage>
        <taxon>Eukaryota</taxon>
        <taxon>Fungi</taxon>
        <taxon>Fungi incertae sedis</taxon>
        <taxon>Chytridiomycota</taxon>
        <taxon>Chytridiomycota incertae sedis</taxon>
        <taxon>Chytridiomycetes</taxon>
        <taxon>Caulochytriales</taxon>
        <taxon>Caulochytriaceae</taxon>
        <taxon>Caulochytrium</taxon>
    </lineage>
</organism>
<keyword evidence="2" id="KW-0963">Cytoplasm</keyword>
<evidence type="ECO:0000313" key="8">
    <source>
        <dbReference type="Proteomes" id="UP000268535"/>
    </source>
</evidence>
<dbReference type="PANTHER" id="PTHR12968:SF4">
    <property type="entry name" value="TECTONIC-LIKE COMPLEX MEMBER MKS1"/>
    <property type="match status" value="1"/>
</dbReference>
<dbReference type="InterPro" id="IPR010796">
    <property type="entry name" value="C2_B9-type_dom"/>
</dbReference>
<dbReference type="Pfam" id="PF07162">
    <property type="entry name" value="B9-C2"/>
    <property type="match status" value="1"/>
</dbReference>
<protein>
    <submittedName>
        <fullName evidence="7">Uncharacterized protein</fullName>
    </submittedName>
</protein>
<keyword evidence="3" id="KW-0970">Cilium biogenesis/degradation</keyword>
<dbReference type="AlphaFoldDB" id="A0A4P9WZZ5"/>
<dbReference type="GO" id="GO:0060271">
    <property type="term" value="P:cilium assembly"/>
    <property type="evidence" value="ECO:0007669"/>
    <property type="project" value="TreeGrafter"/>
</dbReference>
<comment type="subcellular location">
    <subcellularLocation>
        <location evidence="1">Cytoplasm</location>
        <location evidence="1">Cytoskeleton</location>
        <location evidence="1">Cilium basal body</location>
    </subcellularLocation>
</comment>
<dbReference type="Proteomes" id="UP000268535">
    <property type="component" value="Unassembled WGS sequence"/>
</dbReference>
<feature type="region of interest" description="Disordered" evidence="6">
    <location>
        <begin position="385"/>
        <end position="404"/>
    </location>
</feature>
<accession>A0A4P9WZZ5</accession>
<feature type="compositionally biased region" description="Low complexity" evidence="6">
    <location>
        <begin position="385"/>
        <end position="403"/>
    </location>
</feature>
<gene>
    <name evidence="7" type="ORF">CAUPRSCDRAFT_10208</name>
</gene>
<sequence>MSRMQGAGVLDRFRYYKTIDPIEHFRVRVSFVHTSGNLCDRLDRDLETNHAGTAHVRTEVLVADWQQKIYSPSEIVRYAALADAPLASESLRPEAWTYIQTRRNQPESREASVLKNGLRRQGMMLFTRINSELVSSADVALTPAKSGPKAPRLQIPHLHADPIIHPPSVAHRVQSHLAAKPIYARENEELNPEEASPLLTGTITEMQLCVFVPIERPGSDPAIEPRPEFDYVERKLCVIRYHSSGHLGITASIIHGETYHFLVENVSNTPSPADVKKESALFQEYISAQLMAKEQAIGPLDDSPMKAPTDQLIILGELVSLTGFPVSLGVWAQYWFELADPWMFEPESTVSGRTQLCTSSVPHPVTGDPCLHLGCPFELSCSSTAPSTTSPSSSSPSSASTHSALDKKDVASSLPLRGPRVYVQVHGLDWKGDNRVLGYTSFQIPIEPGMTTYALPTWKLQESLWQRMNNFFLPPQQLDRVANYVGIPQGMNSSKLGMATENAGTVHLRVSVMYRKRTTDPVLVTAPAHSFNTHELYTARSTSGSVL</sequence>
<keyword evidence="5" id="KW-0966">Cell projection</keyword>
<proteinExistence type="predicted"/>
<evidence type="ECO:0000256" key="3">
    <source>
        <dbReference type="ARBA" id="ARBA00022794"/>
    </source>
</evidence>
<dbReference type="PANTHER" id="PTHR12968">
    <property type="entry name" value="B9 DOMAIN-CONTAINING"/>
    <property type="match status" value="1"/>
</dbReference>
<dbReference type="EMBL" id="ML009110">
    <property type="protein sequence ID" value="RKO98185.1"/>
    <property type="molecule type" value="Genomic_DNA"/>
</dbReference>
<keyword evidence="4" id="KW-0206">Cytoskeleton</keyword>
<evidence type="ECO:0000256" key="1">
    <source>
        <dbReference type="ARBA" id="ARBA00004120"/>
    </source>
</evidence>
<dbReference type="GO" id="GO:0036038">
    <property type="term" value="C:MKS complex"/>
    <property type="evidence" value="ECO:0007669"/>
    <property type="project" value="TreeGrafter"/>
</dbReference>
<reference evidence="8" key="1">
    <citation type="journal article" date="2018" name="Nat. Microbiol.">
        <title>Leveraging single-cell genomics to expand the fungal tree of life.</title>
        <authorList>
            <person name="Ahrendt S.R."/>
            <person name="Quandt C.A."/>
            <person name="Ciobanu D."/>
            <person name="Clum A."/>
            <person name="Salamov A."/>
            <person name="Andreopoulos B."/>
            <person name="Cheng J.F."/>
            <person name="Woyke T."/>
            <person name="Pelin A."/>
            <person name="Henrissat B."/>
            <person name="Reynolds N.K."/>
            <person name="Benny G.L."/>
            <person name="Smith M.E."/>
            <person name="James T.Y."/>
            <person name="Grigoriev I.V."/>
        </authorList>
    </citation>
    <scope>NUCLEOTIDE SEQUENCE [LARGE SCALE GENOMIC DNA]</scope>
    <source>
        <strain evidence="8">ATCC 52028</strain>
    </source>
</reference>
<name>A0A4P9WZZ5_9FUNG</name>